<reference evidence="1 2" key="1">
    <citation type="submission" date="2019-08" db="EMBL/GenBank/DDBJ databases">
        <authorList>
            <person name="Peeters C."/>
        </authorList>
    </citation>
    <scope>NUCLEOTIDE SEQUENCE [LARGE SCALE GENOMIC DNA]</scope>
    <source>
        <strain evidence="1 2">LMG 31115</strain>
    </source>
</reference>
<dbReference type="EMBL" id="CABPSI010000001">
    <property type="protein sequence ID" value="VVD85223.1"/>
    <property type="molecule type" value="Genomic_DNA"/>
</dbReference>
<evidence type="ECO:0000313" key="1">
    <source>
        <dbReference type="EMBL" id="VVD85223.1"/>
    </source>
</evidence>
<sequence>MTSHASAISLSRMSADKLSTLSERIFALAVCTTDSGKEIPNRFLVAMFGELGELATELVGECRKLRANAPAS</sequence>
<protein>
    <submittedName>
        <fullName evidence="1">Uncharacterized protein</fullName>
    </submittedName>
</protein>
<evidence type="ECO:0000313" key="2">
    <source>
        <dbReference type="Proteomes" id="UP000333828"/>
    </source>
</evidence>
<gene>
    <name evidence="1" type="ORF">PIN31115_01320</name>
</gene>
<organism evidence="1 2">
    <name type="scientific">Pandoraea iniqua</name>
    <dbReference type="NCBI Taxonomy" id="2508288"/>
    <lineage>
        <taxon>Bacteria</taxon>
        <taxon>Pseudomonadati</taxon>
        <taxon>Pseudomonadota</taxon>
        <taxon>Betaproteobacteria</taxon>
        <taxon>Burkholderiales</taxon>
        <taxon>Burkholderiaceae</taxon>
        <taxon>Pandoraea</taxon>
    </lineage>
</organism>
<accession>A0A5E4TE35</accession>
<dbReference type="AlphaFoldDB" id="A0A5E4TE35"/>
<keyword evidence="2" id="KW-1185">Reference proteome</keyword>
<proteinExistence type="predicted"/>
<dbReference type="Proteomes" id="UP000333828">
    <property type="component" value="Unassembled WGS sequence"/>
</dbReference>
<name>A0A5E4TE35_9BURK</name>